<dbReference type="Proteomes" id="UP000308267">
    <property type="component" value="Unassembled WGS sequence"/>
</dbReference>
<evidence type="ECO:0000256" key="1">
    <source>
        <dbReference type="SAM" id="MobiDB-lite"/>
    </source>
</evidence>
<accession>A0A4S2LG09</accession>
<keyword evidence="4" id="KW-1185">Reference proteome</keyword>
<feature type="signal peptide" evidence="2">
    <location>
        <begin position="1"/>
        <end position="20"/>
    </location>
</feature>
<feature type="compositionally biased region" description="Low complexity" evidence="1">
    <location>
        <begin position="91"/>
        <end position="103"/>
    </location>
</feature>
<dbReference type="OrthoDB" id="10348276at2759"/>
<dbReference type="AlphaFoldDB" id="A0A4S2LG09"/>
<feature type="chain" id="PRO_5021033748" description="WAP domain-containing protein" evidence="2">
    <location>
        <begin position="21"/>
        <end position="103"/>
    </location>
</feature>
<evidence type="ECO:0000256" key="2">
    <source>
        <dbReference type="SAM" id="SignalP"/>
    </source>
</evidence>
<keyword evidence="2" id="KW-0732">Signal</keyword>
<organism evidence="3 4">
    <name type="scientific">Opisthorchis felineus</name>
    <dbReference type="NCBI Taxonomy" id="147828"/>
    <lineage>
        <taxon>Eukaryota</taxon>
        <taxon>Metazoa</taxon>
        <taxon>Spiralia</taxon>
        <taxon>Lophotrochozoa</taxon>
        <taxon>Platyhelminthes</taxon>
        <taxon>Trematoda</taxon>
        <taxon>Digenea</taxon>
        <taxon>Opisthorchiida</taxon>
        <taxon>Opisthorchiata</taxon>
        <taxon>Opisthorchiidae</taxon>
        <taxon>Opisthorchis</taxon>
    </lineage>
</organism>
<reference evidence="3 4" key="1">
    <citation type="journal article" date="2019" name="BMC Genomics">
        <title>New insights from Opisthorchis felineus genome: update on genomics of the epidemiologically important liver flukes.</title>
        <authorList>
            <person name="Ershov N.I."/>
            <person name="Mordvinov V.A."/>
            <person name="Prokhortchouk E.B."/>
            <person name="Pakharukova M.Y."/>
            <person name="Gunbin K.V."/>
            <person name="Ustyantsev K."/>
            <person name="Genaev M.A."/>
            <person name="Blinov A.G."/>
            <person name="Mazur A."/>
            <person name="Boulygina E."/>
            <person name="Tsygankova S."/>
            <person name="Khrameeva E."/>
            <person name="Chekanov N."/>
            <person name="Fan G."/>
            <person name="Xiao A."/>
            <person name="Zhang H."/>
            <person name="Xu X."/>
            <person name="Yang H."/>
            <person name="Solovyev V."/>
            <person name="Lee S.M."/>
            <person name="Liu X."/>
            <person name="Afonnikov D.A."/>
            <person name="Skryabin K.G."/>
        </authorList>
    </citation>
    <scope>NUCLEOTIDE SEQUENCE [LARGE SCALE GENOMIC DNA]</scope>
    <source>
        <strain evidence="3">AK-0245</strain>
        <tissue evidence="3">Whole organism</tissue>
    </source>
</reference>
<proteinExistence type="predicted"/>
<dbReference type="EMBL" id="SJOL01007491">
    <property type="protein sequence ID" value="TGZ62495.1"/>
    <property type="molecule type" value="Genomic_DNA"/>
</dbReference>
<sequence>MLEIIATLFSMSGFITLGLCYQTKDDPKLSRCLPKCLGKWGDCPSGEIACIPGYDCKEYCVLRLKRKNGEIEAAQWKAKRKEMKTWKTKSQQESDQQMQESYQ</sequence>
<name>A0A4S2LG09_OPIFE</name>
<evidence type="ECO:0000313" key="3">
    <source>
        <dbReference type="EMBL" id="TGZ62495.1"/>
    </source>
</evidence>
<comment type="caution">
    <text evidence="3">The sequence shown here is derived from an EMBL/GenBank/DDBJ whole genome shotgun (WGS) entry which is preliminary data.</text>
</comment>
<feature type="region of interest" description="Disordered" evidence="1">
    <location>
        <begin position="80"/>
        <end position="103"/>
    </location>
</feature>
<protein>
    <recommendedName>
        <fullName evidence="5">WAP domain-containing protein</fullName>
    </recommendedName>
</protein>
<gene>
    <name evidence="3" type="ORF">CRM22_007406</name>
</gene>
<evidence type="ECO:0000313" key="4">
    <source>
        <dbReference type="Proteomes" id="UP000308267"/>
    </source>
</evidence>
<evidence type="ECO:0008006" key="5">
    <source>
        <dbReference type="Google" id="ProtNLM"/>
    </source>
</evidence>